<keyword evidence="5 12" id="KW-0808">Transferase</keyword>
<dbReference type="SUPFAM" id="SSF55205">
    <property type="entry name" value="EPT/RTPC-like"/>
    <property type="match status" value="1"/>
</dbReference>
<dbReference type="Proteomes" id="UP000661691">
    <property type="component" value="Unassembled WGS sequence"/>
</dbReference>
<evidence type="ECO:0000256" key="5">
    <source>
        <dbReference type="ARBA" id="ARBA00022679"/>
    </source>
</evidence>
<evidence type="ECO:0000256" key="7">
    <source>
        <dbReference type="ARBA" id="ARBA00022984"/>
    </source>
</evidence>
<dbReference type="InterPro" id="IPR005750">
    <property type="entry name" value="UDP_GlcNAc_COvinyl_MurA"/>
</dbReference>
<evidence type="ECO:0000313" key="14">
    <source>
        <dbReference type="EMBL" id="MBD1371324.1"/>
    </source>
</evidence>
<gene>
    <name evidence="12 14" type="primary">murA</name>
    <name evidence="14" type="ORF">IC620_03015</name>
</gene>
<evidence type="ECO:0000256" key="10">
    <source>
        <dbReference type="ARBA" id="ARBA00038367"/>
    </source>
</evidence>
<dbReference type="RefSeq" id="WP_191140033.1">
    <property type="nucleotide sequence ID" value="NZ_JACXAG020000002.1"/>
</dbReference>
<evidence type="ECO:0000256" key="2">
    <source>
        <dbReference type="ARBA" id="ARBA00004752"/>
    </source>
</evidence>
<dbReference type="GO" id="GO:0008360">
    <property type="term" value="P:regulation of cell shape"/>
    <property type="evidence" value="ECO:0007669"/>
    <property type="project" value="UniProtKB-KW"/>
</dbReference>
<dbReference type="Pfam" id="PF00275">
    <property type="entry name" value="EPSP_synthase"/>
    <property type="match status" value="1"/>
</dbReference>
<feature type="binding site" evidence="12">
    <location>
        <position position="92"/>
    </location>
    <ligand>
        <name>UDP-N-acetyl-alpha-D-glucosamine</name>
        <dbReference type="ChEBI" id="CHEBI:57705"/>
    </ligand>
</feature>
<accession>A0A926RTL7</accession>
<evidence type="ECO:0000256" key="9">
    <source>
        <dbReference type="ARBA" id="ARBA00023316"/>
    </source>
</evidence>
<keyword evidence="12" id="KW-0670">Pyruvate</keyword>
<dbReference type="InterPro" id="IPR050068">
    <property type="entry name" value="MurA_subfamily"/>
</dbReference>
<keyword evidence="15" id="KW-1185">Reference proteome</keyword>
<feature type="binding site" evidence="12">
    <location>
        <position position="305"/>
    </location>
    <ligand>
        <name>UDP-N-acetyl-alpha-D-glucosamine</name>
        <dbReference type="ChEBI" id="CHEBI:57705"/>
    </ligand>
</feature>
<comment type="catalytic activity">
    <reaction evidence="11 12">
        <text>phosphoenolpyruvate + UDP-N-acetyl-alpha-D-glucosamine = UDP-N-acetyl-3-O-(1-carboxyvinyl)-alpha-D-glucosamine + phosphate</text>
        <dbReference type="Rhea" id="RHEA:18681"/>
        <dbReference type="ChEBI" id="CHEBI:43474"/>
        <dbReference type="ChEBI" id="CHEBI:57705"/>
        <dbReference type="ChEBI" id="CHEBI:58702"/>
        <dbReference type="ChEBI" id="CHEBI:68483"/>
        <dbReference type="EC" id="2.5.1.7"/>
    </reaction>
</comment>
<dbReference type="EC" id="2.5.1.7" evidence="12"/>
<keyword evidence="7 12" id="KW-0573">Peptidoglycan synthesis</keyword>
<dbReference type="FunFam" id="3.65.10.10:FF:000001">
    <property type="entry name" value="UDP-N-acetylglucosamine 1-carboxyvinyltransferase"/>
    <property type="match status" value="1"/>
</dbReference>
<sequence length="429" mass="46441">MEKFVIEGGKPLSGSIRVQGAKNAALPILAATVLSEGVHRIYDVPDLTDVRAMCQILVALGAKVIRFPDHIEVDTTYIVHSHIPDDLMRKIRSSIFLLGPMLARLHQVSVSKPGGCAIGQRPIDIHLKGLEALGAQIEEQSEMIHCHVDRLIGTKIKLEFPSVGATENVMMAAVLAEGTTVIHNSAREPEIMDLQAVLNKMGARIHGAGTSTIYVEGVDQLNPVEHCIIPDRIVAGTLMAAVGATQGEVTLENVNRYHLASVIDILTDMGVKLDWEEDRVRVWTEQKLRPIHMIATEPFPGFPTDMQPQMLVLLTLADGTSQLAEKIFESRLKHVDELIKMGAKIKVDGCKACIDGPSELTGAHVAATDLRAGAALVIAGLCAKGTTVVEGVPYIDRGYDCFDEVIKSLGGQIYRKQTSPSFISNSSTV</sequence>
<dbReference type="InterPro" id="IPR001986">
    <property type="entry name" value="Enolpyruvate_Tfrase_dom"/>
</dbReference>
<comment type="caution">
    <text evidence="14">The sequence shown here is derived from an EMBL/GenBank/DDBJ whole genome shotgun (WGS) entry which is preliminary data.</text>
</comment>
<evidence type="ECO:0000256" key="6">
    <source>
        <dbReference type="ARBA" id="ARBA00022960"/>
    </source>
</evidence>
<dbReference type="InterPro" id="IPR013792">
    <property type="entry name" value="RNA3'P_cycl/enolpyr_Trfase_a/b"/>
</dbReference>
<comment type="pathway">
    <text evidence="2 12">Cell wall biogenesis; peptidoglycan biosynthesis.</text>
</comment>
<dbReference type="NCBIfam" id="TIGR01072">
    <property type="entry name" value="murA"/>
    <property type="match status" value="1"/>
</dbReference>
<feature type="modified residue" description="2-(S-cysteinyl)pyruvic acid O-phosphothioketal" evidence="12">
    <location>
        <position position="116"/>
    </location>
</feature>
<dbReference type="PANTHER" id="PTHR43783:SF1">
    <property type="entry name" value="UDP-N-ACETYLGLUCOSAMINE 1-CARBOXYVINYLTRANSFERASE"/>
    <property type="match status" value="1"/>
</dbReference>
<feature type="active site" description="Proton donor" evidence="12">
    <location>
        <position position="116"/>
    </location>
</feature>
<organism evidence="14 15">
    <name type="scientific">Polycladospora coralii</name>
    <dbReference type="NCBI Taxonomy" id="2771432"/>
    <lineage>
        <taxon>Bacteria</taxon>
        <taxon>Bacillati</taxon>
        <taxon>Bacillota</taxon>
        <taxon>Bacilli</taxon>
        <taxon>Bacillales</taxon>
        <taxon>Thermoactinomycetaceae</taxon>
        <taxon>Polycladospora</taxon>
    </lineage>
</organism>
<feature type="domain" description="Enolpyruvate transferase" evidence="13">
    <location>
        <begin position="7"/>
        <end position="405"/>
    </location>
</feature>
<reference evidence="14" key="1">
    <citation type="submission" date="2020-09" db="EMBL/GenBank/DDBJ databases">
        <title>A novel bacterium of genus Hazenella, isolated from South China Sea.</title>
        <authorList>
            <person name="Huang H."/>
            <person name="Mo K."/>
            <person name="Hu Y."/>
        </authorList>
    </citation>
    <scope>NUCLEOTIDE SEQUENCE</scope>
    <source>
        <strain evidence="14">IB182357</strain>
    </source>
</reference>
<evidence type="ECO:0000256" key="8">
    <source>
        <dbReference type="ARBA" id="ARBA00023306"/>
    </source>
</evidence>
<comment type="similarity">
    <text evidence="10 12">Belongs to the EPSP synthase family. MurA subfamily.</text>
</comment>
<dbReference type="CDD" id="cd01555">
    <property type="entry name" value="UdpNAET"/>
    <property type="match status" value="1"/>
</dbReference>
<comment type="caution">
    <text evidence="12">Lacks conserved residue(s) required for the propagation of feature annotation.</text>
</comment>
<evidence type="ECO:0000313" key="15">
    <source>
        <dbReference type="Proteomes" id="UP000661691"/>
    </source>
</evidence>
<protein>
    <recommendedName>
        <fullName evidence="12">UDP-N-acetylglucosamine 1-carboxyvinyltransferase</fullName>
        <ecNumber evidence="12">2.5.1.7</ecNumber>
    </recommendedName>
    <alternativeName>
        <fullName evidence="12">Enoylpyruvate transferase</fullName>
    </alternativeName>
    <alternativeName>
        <fullName evidence="12">UDP-N-acetylglucosamine enolpyruvyl transferase</fullName>
        <shortName evidence="12">EPT</shortName>
    </alternativeName>
</protein>
<evidence type="ECO:0000256" key="12">
    <source>
        <dbReference type="HAMAP-Rule" id="MF_00111"/>
    </source>
</evidence>
<keyword evidence="8 12" id="KW-0131">Cell cycle</keyword>
<dbReference type="NCBIfam" id="NF006873">
    <property type="entry name" value="PRK09369.1"/>
    <property type="match status" value="1"/>
</dbReference>
<keyword evidence="4 12" id="KW-0132">Cell division</keyword>
<keyword evidence="9 12" id="KW-0961">Cell wall biogenesis/degradation</keyword>
<evidence type="ECO:0000259" key="13">
    <source>
        <dbReference type="Pfam" id="PF00275"/>
    </source>
</evidence>
<dbReference type="HAMAP" id="MF_00111">
    <property type="entry name" value="MurA"/>
    <property type="match status" value="1"/>
</dbReference>
<keyword evidence="3 12" id="KW-0963">Cytoplasm</keyword>
<dbReference type="AlphaFoldDB" id="A0A926RTL7"/>
<dbReference type="GO" id="GO:0005737">
    <property type="term" value="C:cytoplasm"/>
    <property type="evidence" value="ECO:0007669"/>
    <property type="project" value="UniProtKB-SubCell"/>
</dbReference>
<comment type="function">
    <text evidence="12">Cell wall formation. Adds enolpyruvyl to UDP-N-acetylglucosamine.</text>
</comment>
<dbReference type="InterPro" id="IPR036968">
    <property type="entry name" value="Enolpyruvate_Tfrase_sf"/>
</dbReference>
<dbReference type="GO" id="GO:0009252">
    <property type="term" value="P:peptidoglycan biosynthetic process"/>
    <property type="evidence" value="ECO:0007669"/>
    <property type="project" value="UniProtKB-UniRule"/>
</dbReference>
<keyword evidence="6 12" id="KW-0133">Cell shape</keyword>
<name>A0A926RTL7_9BACL</name>
<evidence type="ECO:0000256" key="1">
    <source>
        <dbReference type="ARBA" id="ARBA00004496"/>
    </source>
</evidence>
<evidence type="ECO:0000256" key="4">
    <source>
        <dbReference type="ARBA" id="ARBA00022618"/>
    </source>
</evidence>
<dbReference type="GO" id="GO:0051301">
    <property type="term" value="P:cell division"/>
    <property type="evidence" value="ECO:0007669"/>
    <property type="project" value="UniProtKB-KW"/>
</dbReference>
<dbReference type="GO" id="GO:0008760">
    <property type="term" value="F:UDP-N-acetylglucosamine 1-carboxyvinyltransferase activity"/>
    <property type="evidence" value="ECO:0007669"/>
    <property type="project" value="UniProtKB-UniRule"/>
</dbReference>
<dbReference type="EMBL" id="JACXAH010000003">
    <property type="protein sequence ID" value="MBD1371324.1"/>
    <property type="molecule type" value="Genomic_DNA"/>
</dbReference>
<proteinExistence type="inferred from homology"/>
<dbReference type="Gene3D" id="3.65.10.10">
    <property type="entry name" value="Enolpyruvate transferase domain"/>
    <property type="match status" value="2"/>
</dbReference>
<feature type="binding site" evidence="12">
    <location>
        <position position="327"/>
    </location>
    <ligand>
        <name>UDP-N-acetyl-alpha-D-glucosamine</name>
        <dbReference type="ChEBI" id="CHEBI:57705"/>
    </ligand>
</feature>
<dbReference type="PANTHER" id="PTHR43783">
    <property type="entry name" value="UDP-N-ACETYLGLUCOSAMINE 1-CARBOXYVINYLTRANSFERASE"/>
    <property type="match status" value="1"/>
</dbReference>
<feature type="binding site" evidence="12">
    <location>
        <begin position="22"/>
        <end position="23"/>
    </location>
    <ligand>
        <name>phosphoenolpyruvate</name>
        <dbReference type="ChEBI" id="CHEBI:58702"/>
    </ligand>
</feature>
<evidence type="ECO:0000256" key="3">
    <source>
        <dbReference type="ARBA" id="ARBA00022490"/>
    </source>
</evidence>
<dbReference type="GO" id="GO:0019277">
    <property type="term" value="P:UDP-N-acetylgalactosamine biosynthetic process"/>
    <property type="evidence" value="ECO:0007669"/>
    <property type="project" value="InterPro"/>
</dbReference>
<dbReference type="GO" id="GO:0071555">
    <property type="term" value="P:cell wall organization"/>
    <property type="evidence" value="ECO:0007669"/>
    <property type="project" value="UniProtKB-KW"/>
</dbReference>
<comment type="subcellular location">
    <subcellularLocation>
        <location evidence="1 12">Cytoplasm</location>
    </subcellularLocation>
</comment>
<evidence type="ECO:0000256" key="11">
    <source>
        <dbReference type="ARBA" id="ARBA00047527"/>
    </source>
</evidence>